<protein>
    <submittedName>
        <fullName evidence="1">Uncharacterized protein</fullName>
    </submittedName>
</protein>
<comment type="caution">
    <text evidence="1">The sequence shown here is derived from an EMBL/GenBank/DDBJ whole genome shotgun (WGS) entry which is preliminary data.</text>
</comment>
<dbReference type="EMBL" id="BARU01022093">
    <property type="protein sequence ID" value="GAH52823.1"/>
    <property type="molecule type" value="Genomic_DNA"/>
</dbReference>
<feature type="non-terminal residue" evidence="1">
    <location>
        <position position="145"/>
    </location>
</feature>
<accession>X1I5H7</accession>
<proteinExistence type="predicted"/>
<gene>
    <name evidence="1" type="ORF">S03H2_36044</name>
</gene>
<reference evidence="1" key="1">
    <citation type="journal article" date="2014" name="Front. Microbiol.">
        <title>High frequency of phylogenetically diverse reductive dehalogenase-homologous genes in deep subseafloor sedimentary metagenomes.</title>
        <authorList>
            <person name="Kawai M."/>
            <person name="Futagami T."/>
            <person name="Toyoda A."/>
            <person name="Takaki Y."/>
            <person name="Nishi S."/>
            <person name="Hori S."/>
            <person name="Arai W."/>
            <person name="Tsubouchi T."/>
            <person name="Morono Y."/>
            <person name="Uchiyama I."/>
            <person name="Ito T."/>
            <person name="Fujiyama A."/>
            <person name="Inagaki F."/>
            <person name="Takami H."/>
        </authorList>
    </citation>
    <scope>NUCLEOTIDE SEQUENCE</scope>
    <source>
        <strain evidence="1">Expedition CK06-06</strain>
    </source>
</reference>
<organism evidence="1">
    <name type="scientific">marine sediment metagenome</name>
    <dbReference type="NCBI Taxonomy" id="412755"/>
    <lineage>
        <taxon>unclassified sequences</taxon>
        <taxon>metagenomes</taxon>
        <taxon>ecological metagenomes</taxon>
    </lineage>
</organism>
<evidence type="ECO:0000313" key="1">
    <source>
        <dbReference type="EMBL" id="GAH52823.1"/>
    </source>
</evidence>
<name>X1I5H7_9ZZZZ</name>
<sequence length="145" mass="15507">MAQELISVSQVNAHLIQDYKEETIPWGKALITPGQDTVSVKCGPLSAAEVDAILIKLDLLALNRQNPAISAILAEEADSILMAIRMVKAETKEAFRGILGAGASLDICWLRPHHVGDKYLLNSGEATTAGLWGGANGAVYTWLNP</sequence>
<dbReference type="AlphaFoldDB" id="X1I5H7"/>